<dbReference type="InterPro" id="IPR004244">
    <property type="entry name" value="Transposase_22"/>
</dbReference>
<protein>
    <submittedName>
        <fullName evidence="3">Uncharacterized protein</fullName>
    </submittedName>
</protein>
<accession>A0AAD1SLM8</accession>
<evidence type="ECO:0000313" key="3">
    <source>
        <dbReference type="EMBL" id="CAH2301140.1"/>
    </source>
</evidence>
<organism evidence="3 4">
    <name type="scientific">Pelobates cultripes</name>
    <name type="common">Western spadefoot toad</name>
    <dbReference type="NCBI Taxonomy" id="61616"/>
    <lineage>
        <taxon>Eukaryota</taxon>
        <taxon>Metazoa</taxon>
        <taxon>Chordata</taxon>
        <taxon>Craniata</taxon>
        <taxon>Vertebrata</taxon>
        <taxon>Euteleostomi</taxon>
        <taxon>Amphibia</taxon>
        <taxon>Batrachia</taxon>
        <taxon>Anura</taxon>
        <taxon>Pelobatoidea</taxon>
        <taxon>Pelobatidae</taxon>
        <taxon>Pelobates</taxon>
    </lineage>
</organism>
<dbReference type="EMBL" id="OW240917">
    <property type="protein sequence ID" value="CAH2301140.1"/>
    <property type="molecule type" value="Genomic_DNA"/>
</dbReference>
<gene>
    <name evidence="3" type="ORF">PECUL_23A046390</name>
</gene>
<evidence type="ECO:0000256" key="2">
    <source>
        <dbReference type="SAM" id="MobiDB-lite"/>
    </source>
</evidence>
<sequence length="198" mass="23085">MSKKEKVANTADTSAISTQEYTQGQIHQSSGDRPNYVTQDFLVVKIDAQLAYITKQITNSFTAIKKEIADLSLNISSVEGKISKMEEQLTTLQGANNDIDNKVYQINMKLRDLEDRSRHCNLWFRNIPEDITHDQLKDFLRSYFQEMNLSIQEQHTILERTHRLPKPKSLPAQQQRDIITCFHPYAYKEQVVKMHRDK</sequence>
<keyword evidence="4" id="KW-1185">Reference proteome</keyword>
<reference evidence="3" key="1">
    <citation type="submission" date="2022-03" db="EMBL/GenBank/DDBJ databases">
        <authorList>
            <person name="Alioto T."/>
            <person name="Alioto T."/>
            <person name="Gomez Garrido J."/>
        </authorList>
    </citation>
    <scope>NUCLEOTIDE SEQUENCE</scope>
</reference>
<name>A0AAD1SLM8_PELCU</name>
<evidence type="ECO:0000313" key="4">
    <source>
        <dbReference type="Proteomes" id="UP001295444"/>
    </source>
</evidence>
<feature type="coiled-coil region" evidence="1">
    <location>
        <begin position="68"/>
        <end position="102"/>
    </location>
</feature>
<proteinExistence type="predicted"/>
<dbReference type="Gene3D" id="3.30.70.1820">
    <property type="entry name" value="L1 transposable element, RRM domain"/>
    <property type="match status" value="1"/>
</dbReference>
<feature type="compositionally biased region" description="Polar residues" evidence="2">
    <location>
        <begin position="10"/>
        <end position="32"/>
    </location>
</feature>
<keyword evidence="1" id="KW-0175">Coiled coil</keyword>
<dbReference type="Gene3D" id="1.20.5.170">
    <property type="match status" value="1"/>
</dbReference>
<dbReference type="Proteomes" id="UP001295444">
    <property type="component" value="Chromosome 06"/>
</dbReference>
<dbReference type="PANTHER" id="PTHR11505">
    <property type="entry name" value="L1 TRANSPOSABLE ELEMENT-RELATED"/>
    <property type="match status" value="1"/>
</dbReference>
<feature type="region of interest" description="Disordered" evidence="2">
    <location>
        <begin position="1"/>
        <end position="32"/>
    </location>
</feature>
<dbReference type="AlphaFoldDB" id="A0AAD1SLM8"/>
<evidence type="ECO:0000256" key="1">
    <source>
        <dbReference type="SAM" id="Coils"/>
    </source>
</evidence>